<evidence type="ECO:0000256" key="7">
    <source>
        <dbReference type="ARBA" id="ARBA00023242"/>
    </source>
</evidence>
<dbReference type="PANTHER" id="PTHR46179:SF13">
    <property type="entry name" value="C2H2-TYPE DOMAIN-CONTAINING PROTEIN"/>
    <property type="match status" value="1"/>
</dbReference>
<evidence type="ECO:0000256" key="9">
    <source>
        <dbReference type="SAM" id="MobiDB-lite"/>
    </source>
</evidence>
<comment type="caution">
    <text evidence="11">The sequence shown here is derived from an EMBL/GenBank/DDBJ whole genome shotgun (WGS) entry which is preliminary data.</text>
</comment>
<keyword evidence="6" id="KW-0804">Transcription</keyword>
<reference evidence="11" key="1">
    <citation type="journal article" date="2020" name="New Phytol.">
        <title>Comparative genomics reveals dynamic genome evolution in host specialist ectomycorrhizal fungi.</title>
        <authorList>
            <person name="Lofgren L.A."/>
            <person name="Nguyen N.H."/>
            <person name="Vilgalys R."/>
            <person name="Ruytinx J."/>
            <person name="Liao H.L."/>
            <person name="Branco S."/>
            <person name="Kuo A."/>
            <person name="LaButti K."/>
            <person name="Lipzen A."/>
            <person name="Andreopoulos W."/>
            <person name="Pangilinan J."/>
            <person name="Riley R."/>
            <person name="Hundley H."/>
            <person name="Na H."/>
            <person name="Barry K."/>
            <person name="Grigoriev I.V."/>
            <person name="Stajich J.E."/>
            <person name="Kennedy P.G."/>
        </authorList>
    </citation>
    <scope>NUCLEOTIDE SEQUENCE</scope>
    <source>
        <strain evidence="11">DOB743</strain>
    </source>
</reference>
<dbReference type="SMART" id="SM00355">
    <property type="entry name" value="ZnF_C2H2"/>
    <property type="match status" value="3"/>
</dbReference>
<dbReference type="GO" id="GO:0006357">
    <property type="term" value="P:regulation of transcription by RNA polymerase II"/>
    <property type="evidence" value="ECO:0007669"/>
    <property type="project" value="TreeGrafter"/>
</dbReference>
<feature type="compositionally biased region" description="Low complexity" evidence="9">
    <location>
        <begin position="111"/>
        <end position="143"/>
    </location>
</feature>
<dbReference type="Proteomes" id="UP000714275">
    <property type="component" value="Unassembled WGS sequence"/>
</dbReference>
<accession>A0A9P7A1W4</accession>
<dbReference type="PROSITE" id="PS50157">
    <property type="entry name" value="ZINC_FINGER_C2H2_2"/>
    <property type="match status" value="1"/>
</dbReference>
<dbReference type="SUPFAM" id="SSF57667">
    <property type="entry name" value="beta-beta-alpha zinc fingers"/>
    <property type="match status" value="1"/>
</dbReference>
<organism evidence="11 12">
    <name type="scientific">Suillus placidus</name>
    <dbReference type="NCBI Taxonomy" id="48579"/>
    <lineage>
        <taxon>Eukaryota</taxon>
        <taxon>Fungi</taxon>
        <taxon>Dikarya</taxon>
        <taxon>Basidiomycota</taxon>
        <taxon>Agaricomycotina</taxon>
        <taxon>Agaricomycetes</taxon>
        <taxon>Agaricomycetidae</taxon>
        <taxon>Boletales</taxon>
        <taxon>Suillineae</taxon>
        <taxon>Suillaceae</taxon>
        <taxon>Suillus</taxon>
    </lineage>
</organism>
<evidence type="ECO:0000256" key="1">
    <source>
        <dbReference type="ARBA" id="ARBA00004123"/>
    </source>
</evidence>
<keyword evidence="3 8" id="KW-0863">Zinc-finger</keyword>
<protein>
    <recommendedName>
        <fullName evidence="10">C2H2-type domain-containing protein</fullName>
    </recommendedName>
</protein>
<evidence type="ECO:0000313" key="11">
    <source>
        <dbReference type="EMBL" id="KAG1779936.1"/>
    </source>
</evidence>
<evidence type="ECO:0000313" key="12">
    <source>
        <dbReference type="Proteomes" id="UP000714275"/>
    </source>
</evidence>
<keyword evidence="12" id="KW-1185">Reference proteome</keyword>
<dbReference type="AlphaFoldDB" id="A0A9P7A1W4"/>
<sequence>MSLIKNYVCSVEAGCNETFTKFVDLKKHEAGHSPNGYTCHWPGCNFATLIKKNYDIHSAKHTGEKRYICPHDCDYKTHDPAQFTRHRQRAHGYVPLVRGRGVHSATGSGGTRSSSPQPQAQAPALSPSFQFQPQPSASSYQFQPQPAQFQPIPAQFQPIPTQFQPQPPRPTPFQPSQFLPRGPMQYQPDPMQYQPPPAGYTQSLGVLYGPADTVDDYTIYTGPAKAPHGWTEGCMCPELMERRLSQ</sequence>
<feature type="domain" description="C2H2-type" evidence="10">
    <location>
        <begin position="7"/>
        <end position="33"/>
    </location>
</feature>
<dbReference type="InterPro" id="IPR013087">
    <property type="entry name" value="Znf_C2H2_type"/>
</dbReference>
<evidence type="ECO:0000256" key="5">
    <source>
        <dbReference type="ARBA" id="ARBA00023015"/>
    </source>
</evidence>
<dbReference type="EMBL" id="JABBWD010000010">
    <property type="protein sequence ID" value="KAG1779936.1"/>
    <property type="molecule type" value="Genomic_DNA"/>
</dbReference>
<gene>
    <name evidence="11" type="ORF">EV702DRAFT_1043319</name>
</gene>
<dbReference type="InterPro" id="IPR051061">
    <property type="entry name" value="Zinc_finger_trans_reg"/>
</dbReference>
<name>A0A9P7A1W4_9AGAM</name>
<evidence type="ECO:0000256" key="3">
    <source>
        <dbReference type="ARBA" id="ARBA00022771"/>
    </source>
</evidence>
<dbReference type="PANTHER" id="PTHR46179">
    <property type="entry name" value="ZINC FINGER PROTEIN"/>
    <property type="match status" value="1"/>
</dbReference>
<dbReference type="GO" id="GO:0008270">
    <property type="term" value="F:zinc ion binding"/>
    <property type="evidence" value="ECO:0007669"/>
    <property type="project" value="UniProtKB-KW"/>
</dbReference>
<dbReference type="OrthoDB" id="2687452at2759"/>
<dbReference type="GO" id="GO:0005634">
    <property type="term" value="C:nucleus"/>
    <property type="evidence" value="ECO:0007669"/>
    <property type="project" value="UniProtKB-SubCell"/>
</dbReference>
<keyword evidence="4" id="KW-0862">Zinc</keyword>
<keyword evidence="2" id="KW-0479">Metal-binding</keyword>
<evidence type="ECO:0000256" key="8">
    <source>
        <dbReference type="PROSITE-ProRule" id="PRU00042"/>
    </source>
</evidence>
<evidence type="ECO:0000256" key="6">
    <source>
        <dbReference type="ARBA" id="ARBA00023163"/>
    </source>
</evidence>
<keyword evidence="5" id="KW-0805">Transcription regulation</keyword>
<dbReference type="Gene3D" id="3.30.160.60">
    <property type="entry name" value="Classic Zinc Finger"/>
    <property type="match status" value="1"/>
</dbReference>
<feature type="region of interest" description="Disordered" evidence="9">
    <location>
        <begin position="92"/>
        <end position="143"/>
    </location>
</feature>
<evidence type="ECO:0000259" key="10">
    <source>
        <dbReference type="PROSITE" id="PS50157"/>
    </source>
</evidence>
<keyword evidence="7" id="KW-0539">Nucleus</keyword>
<proteinExistence type="predicted"/>
<evidence type="ECO:0000256" key="2">
    <source>
        <dbReference type="ARBA" id="ARBA00022723"/>
    </source>
</evidence>
<dbReference type="InterPro" id="IPR036236">
    <property type="entry name" value="Znf_C2H2_sf"/>
</dbReference>
<evidence type="ECO:0000256" key="4">
    <source>
        <dbReference type="ARBA" id="ARBA00022833"/>
    </source>
</evidence>
<comment type="subcellular location">
    <subcellularLocation>
        <location evidence="1">Nucleus</location>
    </subcellularLocation>
</comment>